<evidence type="ECO:0000313" key="9">
    <source>
        <dbReference type="EMBL" id="AGK96227.1"/>
    </source>
</evidence>
<dbReference type="EMBL" id="CP003261">
    <property type="protein sequence ID" value="AGK96227.1"/>
    <property type="molecule type" value="Genomic_DNA"/>
</dbReference>
<dbReference type="KEGG" id="cpas:Clopa_1237"/>
<dbReference type="PATRIC" id="fig|86416.3.peg.1238"/>
<dbReference type="InterPro" id="IPR004761">
    <property type="entry name" value="Spore_GerAB"/>
</dbReference>
<name>R4JZH1_CLOPA</name>
<proteinExistence type="inferred from homology"/>
<evidence type="ECO:0000256" key="1">
    <source>
        <dbReference type="ARBA" id="ARBA00004141"/>
    </source>
</evidence>
<feature type="transmembrane region" description="Helical" evidence="8">
    <location>
        <begin position="138"/>
        <end position="160"/>
    </location>
</feature>
<dbReference type="Proteomes" id="UP000013523">
    <property type="component" value="Chromosome"/>
</dbReference>
<dbReference type="PANTHER" id="PTHR34975:SF2">
    <property type="entry name" value="SPORE GERMINATION PROTEIN A2"/>
    <property type="match status" value="1"/>
</dbReference>
<evidence type="ECO:0000256" key="4">
    <source>
        <dbReference type="ARBA" id="ARBA00022544"/>
    </source>
</evidence>
<keyword evidence="3" id="KW-0813">Transport</keyword>
<dbReference type="Pfam" id="PF03845">
    <property type="entry name" value="Spore_permease"/>
    <property type="match status" value="1"/>
</dbReference>
<dbReference type="eggNOG" id="COG1457">
    <property type="taxonomic scope" value="Bacteria"/>
</dbReference>
<evidence type="ECO:0000256" key="6">
    <source>
        <dbReference type="ARBA" id="ARBA00022989"/>
    </source>
</evidence>
<feature type="transmembrane region" description="Helical" evidence="8">
    <location>
        <begin position="300"/>
        <end position="317"/>
    </location>
</feature>
<evidence type="ECO:0000313" key="10">
    <source>
        <dbReference type="Proteomes" id="UP000013523"/>
    </source>
</evidence>
<dbReference type="STRING" id="86416.Clopa_1237"/>
<evidence type="ECO:0000256" key="5">
    <source>
        <dbReference type="ARBA" id="ARBA00022692"/>
    </source>
</evidence>
<keyword evidence="7 8" id="KW-0472">Membrane</keyword>
<dbReference type="OrthoDB" id="2381188at2"/>
<sequence length="368" mass="41974">MDKFNGTHLIFLLCGVTIVSMKTYPSLYTELGGRDSWIAVICSGIIIFLFAYIIMAIMQKNNNYNIYDIYCSALGKVLGNILIWCFILTLFFTLIECTAVEANSMHVSMLADTPPWFFSVFFAIPAIYTIWRGSHSIVIVTIIGITLVALSGTNLAILTSKYKNFNFLLPVMEHGITPNFLISIIKSLAFFSFFSIILPFLTELENKKTVKKYLTIALLFIIQMEVVSTAGIITTFGTLLGNTMYYPKLTQTQLINYWGFLESGELYVLLQVVAGWYIKYVLTFFSMKLILNKINIRNKFYIYFVTALVLIISFLFSRDIVLLFKALNIFLYISLANFIVIPIIVYIIFHLKNKKSLESKTTIKSSKI</sequence>
<dbReference type="HOGENOM" id="CLU_065969_0_0_9"/>
<keyword evidence="5 8" id="KW-0812">Transmembrane</keyword>
<evidence type="ECO:0000256" key="2">
    <source>
        <dbReference type="ARBA" id="ARBA00007998"/>
    </source>
</evidence>
<feature type="transmembrane region" description="Helical" evidence="8">
    <location>
        <begin position="213"/>
        <end position="246"/>
    </location>
</feature>
<protein>
    <submittedName>
        <fullName evidence="9">Spore germination protein, amino acid permease</fullName>
    </submittedName>
</protein>
<organism evidence="9 10">
    <name type="scientific">Clostridium pasteurianum BC1</name>
    <dbReference type="NCBI Taxonomy" id="86416"/>
    <lineage>
        <taxon>Bacteria</taxon>
        <taxon>Bacillati</taxon>
        <taxon>Bacillota</taxon>
        <taxon>Clostridia</taxon>
        <taxon>Eubacteriales</taxon>
        <taxon>Clostridiaceae</taxon>
        <taxon>Clostridium</taxon>
    </lineage>
</organism>
<comment type="similarity">
    <text evidence="2">Belongs to the amino acid-polyamine-organocation (APC) superfamily. Spore germination protein (SGP) (TC 2.A.3.9) family.</text>
</comment>
<dbReference type="GO" id="GO:0016020">
    <property type="term" value="C:membrane"/>
    <property type="evidence" value="ECO:0007669"/>
    <property type="project" value="UniProtKB-SubCell"/>
</dbReference>
<gene>
    <name evidence="9" type="ORF">Clopa_1237</name>
</gene>
<dbReference type="GO" id="GO:0009847">
    <property type="term" value="P:spore germination"/>
    <property type="evidence" value="ECO:0007669"/>
    <property type="project" value="InterPro"/>
</dbReference>
<feature type="transmembrane region" description="Helical" evidence="8">
    <location>
        <begin position="77"/>
        <end position="95"/>
    </location>
</feature>
<keyword evidence="4" id="KW-0309">Germination</keyword>
<keyword evidence="10" id="KW-1185">Reference proteome</keyword>
<dbReference type="NCBIfam" id="TIGR00912">
    <property type="entry name" value="2A0309"/>
    <property type="match status" value="1"/>
</dbReference>
<feature type="transmembrane region" description="Helical" evidence="8">
    <location>
        <begin position="37"/>
        <end position="57"/>
    </location>
</feature>
<feature type="transmembrane region" description="Helical" evidence="8">
    <location>
        <begin position="266"/>
        <end position="291"/>
    </location>
</feature>
<reference evidence="9 10" key="1">
    <citation type="submission" date="2012-01" db="EMBL/GenBank/DDBJ databases">
        <title>Complete sequence of chromosome of Clostridium pasteurianum BC1.</title>
        <authorList>
            <consortium name="US DOE Joint Genome Institute"/>
            <person name="Lucas S."/>
            <person name="Han J."/>
            <person name="Lapidus A."/>
            <person name="Cheng J.-F."/>
            <person name="Goodwin L."/>
            <person name="Pitluck S."/>
            <person name="Peters L."/>
            <person name="Mikhailova N."/>
            <person name="Teshima H."/>
            <person name="Detter J.C."/>
            <person name="Han C."/>
            <person name="Tapia R."/>
            <person name="Land M."/>
            <person name="Hauser L."/>
            <person name="Kyrpides N."/>
            <person name="Ivanova N."/>
            <person name="Pagani I."/>
            <person name="Dunn J."/>
            <person name="Taghavi S."/>
            <person name="Francis A."/>
            <person name="van der Lelie D."/>
            <person name="Woyke T."/>
        </authorList>
    </citation>
    <scope>NUCLEOTIDE SEQUENCE [LARGE SCALE GENOMIC DNA]</scope>
    <source>
        <strain evidence="9 10">BC1</strain>
    </source>
</reference>
<dbReference type="AlphaFoldDB" id="R4JZH1"/>
<dbReference type="RefSeq" id="WP_015614550.1">
    <property type="nucleotide sequence ID" value="NC_021182.1"/>
</dbReference>
<evidence type="ECO:0000256" key="3">
    <source>
        <dbReference type="ARBA" id="ARBA00022448"/>
    </source>
</evidence>
<feature type="transmembrane region" description="Helical" evidence="8">
    <location>
        <begin position="180"/>
        <end position="201"/>
    </location>
</feature>
<keyword evidence="6 8" id="KW-1133">Transmembrane helix</keyword>
<feature type="transmembrane region" description="Helical" evidence="8">
    <location>
        <begin position="115"/>
        <end position="131"/>
    </location>
</feature>
<comment type="subcellular location">
    <subcellularLocation>
        <location evidence="1">Membrane</location>
        <topology evidence="1">Multi-pass membrane protein</topology>
    </subcellularLocation>
</comment>
<feature type="transmembrane region" description="Helical" evidence="8">
    <location>
        <begin position="329"/>
        <end position="349"/>
    </location>
</feature>
<evidence type="ECO:0000256" key="8">
    <source>
        <dbReference type="SAM" id="Phobius"/>
    </source>
</evidence>
<dbReference type="PANTHER" id="PTHR34975">
    <property type="entry name" value="SPORE GERMINATION PROTEIN A2"/>
    <property type="match status" value="1"/>
</dbReference>
<evidence type="ECO:0000256" key="7">
    <source>
        <dbReference type="ARBA" id="ARBA00023136"/>
    </source>
</evidence>
<accession>R4JZH1</accession>